<dbReference type="SUPFAM" id="SSF48150">
    <property type="entry name" value="DNA-glycosylase"/>
    <property type="match status" value="1"/>
</dbReference>
<keyword evidence="5 10" id="KW-0378">Hydrolase</keyword>
<keyword evidence="10" id="KW-0238">DNA-binding</keyword>
<dbReference type="HAMAP" id="MF_00942">
    <property type="entry name" value="Nth"/>
    <property type="match status" value="1"/>
</dbReference>
<evidence type="ECO:0000256" key="6">
    <source>
        <dbReference type="ARBA" id="ARBA00023004"/>
    </source>
</evidence>
<dbReference type="Gene3D" id="1.10.340.30">
    <property type="entry name" value="Hypothetical protein, domain 2"/>
    <property type="match status" value="1"/>
</dbReference>
<comment type="catalytic activity">
    <reaction evidence="10">
        <text>2'-deoxyribonucleotide-(2'-deoxyribose 5'-phosphate)-2'-deoxyribonucleotide-DNA = a 3'-end 2'-deoxyribonucleotide-(2,3-dehydro-2,3-deoxyribose 5'-phosphate)-DNA + a 5'-end 5'-phospho-2'-deoxyribonucleoside-DNA + H(+)</text>
        <dbReference type="Rhea" id="RHEA:66592"/>
        <dbReference type="Rhea" id="RHEA-COMP:13180"/>
        <dbReference type="Rhea" id="RHEA-COMP:16897"/>
        <dbReference type="Rhea" id="RHEA-COMP:17067"/>
        <dbReference type="ChEBI" id="CHEBI:15378"/>
        <dbReference type="ChEBI" id="CHEBI:136412"/>
        <dbReference type="ChEBI" id="CHEBI:157695"/>
        <dbReference type="ChEBI" id="CHEBI:167181"/>
        <dbReference type="EC" id="4.2.99.18"/>
    </reaction>
</comment>
<comment type="similarity">
    <text evidence="1 10">Belongs to the Nth/MutY family.</text>
</comment>
<dbReference type="RefSeq" id="WP_155871371.1">
    <property type="nucleotide sequence ID" value="NZ_CP168248.1"/>
</dbReference>
<dbReference type="Pfam" id="PF00730">
    <property type="entry name" value="HhH-GPD"/>
    <property type="match status" value="1"/>
</dbReference>
<evidence type="ECO:0000256" key="2">
    <source>
        <dbReference type="ARBA" id="ARBA00022485"/>
    </source>
</evidence>
<evidence type="ECO:0000259" key="11">
    <source>
        <dbReference type="SMART" id="SM00478"/>
    </source>
</evidence>
<dbReference type="InterPro" id="IPR023170">
    <property type="entry name" value="HhH_base_excis_C"/>
</dbReference>
<dbReference type="PANTHER" id="PTHR10359:SF18">
    <property type="entry name" value="ENDONUCLEASE III"/>
    <property type="match status" value="1"/>
</dbReference>
<evidence type="ECO:0000256" key="7">
    <source>
        <dbReference type="ARBA" id="ARBA00023014"/>
    </source>
</evidence>
<dbReference type="PANTHER" id="PTHR10359">
    <property type="entry name" value="A/G-SPECIFIC ADENINE GLYCOSYLASE/ENDONUCLEASE III"/>
    <property type="match status" value="1"/>
</dbReference>
<dbReference type="GO" id="GO:0003677">
    <property type="term" value="F:DNA binding"/>
    <property type="evidence" value="ECO:0007669"/>
    <property type="project" value="UniProtKB-UniRule"/>
</dbReference>
<comment type="cofactor">
    <cofactor evidence="10">
        <name>[4Fe-4S] cluster</name>
        <dbReference type="ChEBI" id="CHEBI:49883"/>
    </cofactor>
    <text evidence="10">Binds 1 [4Fe-4S] cluster.</text>
</comment>
<dbReference type="InterPro" id="IPR003265">
    <property type="entry name" value="HhH-GPD_domain"/>
</dbReference>
<sequence>MSRPDLAQQPTALAVKRRARAINRELAKAYPDAHCELDFNNPLELTVATVLSAQCTDVRVNQVTPALFAKYPTAEAYASANEVELQEIIRPTGFYKAKAAHLIGIGQKLVTDFGGEIPRDLESLVSLPGVGRKTAHVVRGNAFDIPGLTVDTHFGRLVRRLGLTTQTDPVKVEREIADLIEKKEWTMFSHRIIFHGRRVCHSRTAACGACFLAPRCPSYGEVGPTDLLRAESLVTGDNREHLLQMAGIKNA</sequence>
<feature type="binding site" evidence="10">
    <location>
        <position position="210"/>
    </location>
    <ligand>
        <name>[4Fe-4S] cluster</name>
        <dbReference type="ChEBI" id="CHEBI:49883"/>
    </ligand>
</feature>
<dbReference type="GO" id="GO:0051539">
    <property type="term" value="F:4 iron, 4 sulfur cluster binding"/>
    <property type="evidence" value="ECO:0007669"/>
    <property type="project" value="UniProtKB-UniRule"/>
</dbReference>
<keyword evidence="9 10" id="KW-0326">Glycosidase</keyword>
<keyword evidence="6 10" id="KW-0408">Iron</keyword>
<keyword evidence="4 10" id="KW-0227">DNA damage</keyword>
<dbReference type="SMART" id="SM00478">
    <property type="entry name" value="ENDO3c"/>
    <property type="match status" value="1"/>
</dbReference>
<evidence type="ECO:0000256" key="9">
    <source>
        <dbReference type="ARBA" id="ARBA00023295"/>
    </source>
</evidence>
<reference evidence="12 13" key="1">
    <citation type="submission" date="2019-11" db="EMBL/GenBank/DDBJ databases">
        <authorList>
            <person name="Brisse S."/>
        </authorList>
    </citation>
    <scope>NUCLEOTIDE SEQUENCE [LARGE SCALE GENOMIC DNA]</scope>
    <source>
        <strain evidence="12">FRC0190</strain>
    </source>
</reference>
<dbReference type="GO" id="GO:0046872">
    <property type="term" value="F:metal ion binding"/>
    <property type="evidence" value="ECO:0007669"/>
    <property type="project" value="UniProtKB-KW"/>
</dbReference>
<keyword evidence="3 10" id="KW-0479">Metal-binding</keyword>
<comment type="function">
    <text evidence="10">DNA repair enzyme that has both DNA N-glycosylase activity and AP-lyase activity. The DNA N-glycosylase activity releases various damaged pyrimidines from DNA by cleaving the N-glycosidic bond, leaving an AP (apurinic/apyrimidinic) site. The AP-lyase activity cleaves the phosphodiester bond 3' to the AP site by a beta-elimination, leaving a 3'-terminal unsaturated sugar and a product with a terminal 5'-phosphate.</text>
</comment>
<evidence type="ECO:0000256" key="8">
    <source>
        <dbReference type="ARBA" id="ARBA00023204"/>
    </source>
</evidence>
<dbReference type="SMART" id="SM00525">
    <property type="entry name" value="FES"/>
    <property type="match status" value="1"/>
</dbReference>
<dbReference type="NCBIfam" id="TIGR01083">
    <property type="entry name" value="nth"/>
    <property type="match status" value="1"/>
</dbReference>
<evidence type="ECO:0000256" key="1">
    <source>
        <dbReference type="ARBA" id="ARBA00008343"/>
    </source>
</evidence>
<evidence type="ECO:0000313" key="13">
    <source>
        <dbReference type="Proteomes" id="UP000423525"/>
    </source>
</evidence>
<evidence type="ECO:0000256" key="3">
    <source>
        <dbReference type="ARBA" id="ARBA00022723"/>
    </source>
</evidence>
<keyword evidence="12" id="KW-0540">Nuclease</keyword>
<organism evidence="12 13">
    <name type="scientific">Corynebacterium rouxii</name>
    <dbReference type="NCBI Taxonomy" id="2719119"/>
    <lineage>
        <taxon>Bacteria</taxon>
        <taxon>Bacillati</taxon>
        <taxon>Actinomycetota</taxon>
        <taxon>Actinomycetes</taxon>
        <taxon>Mycobacteriales</taxon>
        <taxon>Corynebacteriaceae</taxon>
        <taxon>Corynebacterium</taxon>
    </lineage>
</organism>
<dbReference type="InterPro" id="IPR003651">
    <property type="entry name" value="Endonuclease3_FeS-loop_motif"/>
</dbReference>
<proteinExistence type="inferred from homology"/>
<dbReference type="GO" id="GO:0006285">
    <property type="term" value="P:base-excision repair, AP site formation"/>
    <property type="evidence" value="ECO:0007669"/>
    <property type="project" value="TreeGrafter"/>
</dbReference>
<feature type="domain" description="HhH-GPD" evidence="11">
    <location>
        <begin position="51"/>
        <end position="198"/>
    </location>
</feature>
<dbReference type="FunFam" id="1.10.340.30:FF:000001">
    <property type="entry name" value="Endonuclease III"/>
    <property type="match status" value="1"/>
</dbReference>
<dbReference type="Gene3D" id="1.10.1670.10">
    <property type="entry name" value="Helix-hairpin-Helix base-excision DNA repair enzymes (C-terminal)"/>
    <property type="match status" value="1"/>
</dbReference>
<dbReference type="InterPro" id="IPR011257">
    <property type="entry name" value="DNA_glycosylase"/>
</dbReference>
<evidence type="ECO:0000256" key="4">
    <source>
        <dbReference type="ARBA" id="ARBA00022763"/>
    </source>
</evidence>
<dbReference type="GO" id="GO:0140078">
    <property type="term" value="F:class I DNA-(apurinic or apyrimidinic site) endonuclease activity"/>
    <property type="evidence" value="ECO:0007669"/>
    <property type="project" value="UniProtKB-EC"/>
</dbReference>
<feature type="binding site" evidence="10">
    <location>
        <position position="207"/>
    </location>
    <ligand>
        <name>[4Fe-4S] cluster</name>
        <dbReference type="ChEBI" id="CHEBI:49883"/>
    </ligand>
</feature>
<keyword evidence="12" id="KW-0255">Endonuclease</keyword>
<evidence type="ECO:0000313" key="12">
    <source>
        <dbReference type="EMBL" id="VZH84277.1"/>
    </source>
</evidence>
<dbReference type="EC" id="4.2.99.18" evidence="10"/>
<protein>
    <recommendedName>
        <fullName evidence="10">Endonuclease III</fullName>
        <ecNumber evidence="10">4.2.99.18</ecNumber>
    </recommendedName>
    <alternativeName>
        <fullName evidence="10">DNA-(apurinic or apyrimidinic site) lyase</fullName>
    </alternativeName>
</protein>
<gene>
    <name evidence="10" type="primary">nth</name>
    <name evidence="12" type="ORF">FRC0190_00303</name>
</gene>
<feature type="binding site" evidence="10">
    <location>
        <position position="200"/>
    </location>
    <ligand>
        <name>[4Fe-4S] cluster</name>
        <dbReference type="ChEBI" id="CHEBI:49883"/>
    </ligand>
</feature>
<keyword evidence="8 10" id="KW-0234">DNA repair</keyword>
<dbReference type="Proteomes" id="UP000423525">
    <property type="component" value="Chromosome"/>
</dbReference>
<dbReference type="AlphaFoldDB" id="A0A6I8MBR2"/>
<dbReference type="PIRSF" id="PIRSF001435">
    <property type="entry name" value="Nth"/>
    <property type="match status" value="1"/>
</dbReference>
<keyword evidence="2 10" id="KW-0004">4Fe-4S</keyword>
<keyword evidence="10 12" id="KW-0456">Lyase</keyword>
<feature type="binding site" evidence="10">
    <location>
        <position position="216"/>
    </location>
    <ligand>
        <name>[4Fe-4S] cluster</name>
        <dbReference type="ChEBI" id="CHEBI:49883"/>
    </ligand>
</feature>
<dbReference type="KEGG" id="crf:FRC0190_00303"/>
<dbReference type="InterPro" id="IPR000445">
    <property type="entry name" value="HhH_motif"/>
</dbReference>
<dbReference type="InterPro" id="IPR005759">
    <property type="entry name" value="Nth"/>
</dbReference>
<name>A0A6I8MBR2_9CORY</name>
<dbReference type="GO" id="GO:0019104">
    <property type="term" value="F:DNA N-glycosylase activity"/>
    <property type="evidence" value="ECO:0007669"/>
    <property type="project" value="UniProtKB-UniRule"/>
</dbReference>
<keyword evidence="7 10" id="KW-0411">Iron-sulfur</keyword>
<evidence type="ECO:0000256" key="10">
    <source>
        <dbReference type="HAMAP-Rule" id="MF_00942"/>
    </source>
</evidence>
<accession>A0A6I8MBR2</accession>
<dbReference type="CDD" id="cd00056">
    <property type="entry name" value="ENDO3c"/>
    <property type="match status" value="1"/>
</dbReference>
<dbReference type="Pfam" id="PF00633">
    <property type="entry name" value="HHH"/>
    <property type="match status" value="1"/>
</dbReference>
<evidence type="ECO:0000256" key="5">
    <source>
        <dbReference type="ARBA" id="ARBA00022801"/>
    </source>
</evidence>
<dbReference type="EMBL" id="LR738855">
    <property type="protein sequence ID" value="VZH84277.1"/>
    <property type="molecule type" value="Genomic_DNA"/>
</dbReference>